<keyword evidence="2" id="KW-0472">Membrane</keyword>
<feature type="transmembrane region" description="Helical" evidence="2">
    <location>
        <begin position="175"/>
        <end position="194"/>
    </location>
</feature>
<keyword evidence="2" id="KW-0812">Transmembrane</keyword>
<dbReference type="AlphaFoldDB" id="A0A1C4VXG5"/>
<feature type="compositionally biased region" description="Low complexity" evidence="1">
    <location>
        <begin position="469"/>
        <end position="478"/>
    </location>
</feature>
<organism evidence="3 4">
    <name type="scientific">Micromonospora purpureochromogenes</name>
    <dbReference type="NCBI Taxonomy" id="47872"/>
    <lineage>
        <taxon>Bacteria</taxon>
        <taxon>Bacillati</taxon>
        <taxon>Actinomycetota</taxon>
        <taxon>Actinomycetes</taxon>
        <taxon>Micromonosporales</taxon>
        <taxon>Micromonosporaceae</taxon>
        <taxon>Micromonospora</taxon>
    </lineage>
</organism>
<accession>A0A1C4VXG5</accession>
<feature type="transmembrane region" description="Helical" evidence="2">
    <location>
        <begin position="20"/>
        <end position="38"/>
    </location>
</feature>
<feature type="transmembrane region" description="Helical" evidence="2">
    <location>
        <begin position="50"/>
        <end position="70"/>
    </location>
</feature>
<keyword evidence="2" id="KW-1133">Transmembrane helix</keyword>
<feature type="transmembrane region" description="Helical" evidence="2">
    <location>
        <begin position="365"/>
        <end position="384"/>
    </location>
</feature>
<feature type="transmembrane region" description="Helical" evidence="2">
    <location>
        <begin position="279"/>
        <end position="298"/>
    </location>
</feature>
<feature type="transmembrane region" description="Helical" evidence="2">
    <location>
        <begin position="248"/>
        <end position="273"/>
    </location>
</feature>
<dbReference type="RefSeq" id="WP_088960381.1">
    <property type="nucleotide sequence ID" value="NZ_LT607410.1"/>
</dbReference>
<proteinExistence type="predicted"/>
<sequence>MDEVGVRRAWWDWPALVEALAAFAVGMAFMVPAWQFPGTAGYGDLFQSSLIPLAALACALLVVGVSTTALLPRLPAWPLVVGALLVALAADGIADGAELVLTDHRPVARIVAVLAGLEVGLALGGVLLAVAQAPRSVRWLISGGLAAGLVLQPVSVATVHALVRGRESVSPVTAQLGFAALAAVCAALVAYRRGRYAPLPTSGRPAVAPVVVVGAAGALVGAGLAVRSALSGGSPLPNSLSGHDRQQALAGFGQWSLVLLVVAVGVLLLGHAYRVGGVVAARWVLLCLGAGPVALLAAQTTSAARAETGYPLVLAAVAAVTAGAAFGRYAPARAVPWDALGLLVAAVAGFLSTPAVRTELPSLRLLTVAGLGLALSFGLSQAAWGLPGPDSDRTLVLRILVTGPAALVLSALALAPVVIRSLSGVPEDESLLTVPGHAAAVAVLLVLLLGISRAVERFGRDPGVEPGTGTASPAPVSPGGAGGPTR</sequence>
<feature type="transmembrane region" description="Helical" evidence="2">
    <location>
        <begin position="310"/>
        <end position="329"/>
    </location>
</feature>
<protein>
    <recommendedName>
        <fullName evidence="5">Major Facilitator Superfamily protein</fullName>
    </recommendedName>
</protein>
<reference evidence="3 4" key="1">
    <citation type="submission" date="2016-06" db="EMBL/GenBank/DDBJ databases">
        <authorList>
            <person name="Kjaerup R.B."/>
            <person name="Dalgaard T.S."/>
            <person name="Juul-Madsen H.R."/>
        </authorList>
    </citation>
    <scope>NUCLEOTIDE SEQUENCE [LARGE SCALE GENOMIC DNA]</scope>
    <source>
        <strain evidence="3 4">DSM 43821</strain>
    </source>
</reference>
<feature type="transmembrane region" description="Helical" evidence="2">
    <location>
        <begin position="106"/>
        <end position="133"/>
    </location>
</feature>
<evidence type="ECO:0000313" key="4">
    <source>
        <dbReference type="Proteomes" id="UP000198228"/>
    </source>
</evidence>
<feature type="transmembrane region" description="Helical" evidence="2">
    <location>
        <begin position="206"/>
        <end position="227"/>
    </location>
</feature>
<feature type="transmembrane region" description="Helical" evidence="2">
    <location>
        <begin position="335"/>
        <end position="353"/>
    </location>
</feature>
<gene>
    <name evidence="3" type="ORF">GA0074696_1461</name>
</gene>
<name>A0A1C4VXG5_9ACTN</name>
<feature type="transmembrane region" description="Helical" evidence="2">
    <location>
        <begin position="396"/>
        <end position="419"/>
    </location>
</feature>
<dbReference type="Proteomes" id="UP000198228">
    <property type="component" value="Chromosome I"/>
</dbReference>
<evidence type="ECO:0000256" key="1">
    <source>
        <dbReference type="SAM" id="MobiDB-lite"/>
    </source>
</evidence>
<evidence type="ECO:0000313" key="3">
    <source>
        <dbReference type="EMBL" id="SCE88696.1"/>
    </source>
</evidence>
<evidence type="ECO:0000256" key="2">
    <source>
        <dbReference type="SAM" id="Phobius"/>
    </source>
</evidence>
<dbReference type="EMBL" id="LT607410">
    <property type="protein sequence ID" value="SCE88696.1"/>
    <property type="molecule type" value="Genomic_DNA"/>
</dbReference>
<feature type="transmembrane region" description="Helical" evidence="2">
    <location>
        <begin position="431"/>
        <end position="451"/>
    </location>
</feature>
<feature type="region of interest" description="Disordered" evidence="1">
    <location>
        <begin position="461"/>
        <end position="486"/>
    </location>
</feature>
<evidence type="ECO:0008006" key="5">
    <source>
        <dbReference type="Google" id="ProtNLM"/>
    </source>
</evidence>
<feature type="transmembrane region" description="Helical" evidence="2">
    <location>
        <begin position="76"/>
        <end position="94"/>
    </location>
</feature>
<feature type="transmembrane region" description="Helical" evidence="2">
    <location>
        <begin position="139"/>
        <end position="163"/>
    </location>
</feature>